<organism evidence="2">
    <name type="scientific">Oryza brachyantha</name>
    <name type="common">malo sina</name>
    <dbReference type="NCBI Taxonomy" id="4533"/>
    <lineage>
        <taxon>Eukaryota</taxon>
        <taxon>Viridiplantae</taxon>
        <taxon>Streptophyta</taxon>
        <taxon>Embryophyta</taxon>
        <taxon>Tracheophyta</taxon>
        <taxon>Spermatophyta</taxon>
        <taxon>Magnoliopsida</taxon>
        <taxon>Liliopsida</taxon>
        <taxon>Poales</taxon>
        <taxon>Poaceae</taxon>
        <taxon>BOP clade</taxon>
        <taxon>Oryzoideae</taxon>
        <taxon>Oryzeae</taxon>
        <taxon>Oryzinae</taxon>
        <taxon>Oryza</taxon>
    </lineage>
</organism>
<dbReference type="Gramene" id="OB0092G10050.1">
    <property type="protein sequence ID" value="OB0092G10050.1"/>
    <property type="gene ID" value="OB0092G10050"/>
</dbReference>
<dbReference type="PANTHER" id="PTHR11439:SF440">
    <property type="entry name" value="INTEGRASE CATALYTIC DOMAIN-CONTAINING PROTEIN"/>
    <property type="match status" value="1"/>
</dbReference>
<protein>
    <recommendedName>
        <fullName evidence="4">Reverse transcriptase Ty1/copia-type domain-containing protein</fullName>
    </recommendedName>
</protein>
<keyword evidence="3" id="KW-1185">Reference proteome</keyword>
<accession>J3KUY7</accession>
<dbReference type="OMA" id="FMENCKP"/>
<evidence type="ECO:0000256" key="1">
    <source>
        <dbReference type="SAM" id="MobiDB-lite"/>
    </source>
</evidence>
<dbReference type="SUPFAM" id="SSF56672">
    <property type="entry name" value="DNA/RNA polymerases"/>
    <property type="match status" value="1"/>
</dbReference>
<feature type="compositionally biased region" description="Basic and acidic residues" evidence="1">
    <location>
        <begin position="29"/>
        <end position="46"/>
    </location>
</feature>
<evidence type="ECO:0000313" key="2">
    <source>
        <dbReference type="EnsemblPlants" id="OB0092G10050.1"/>
    </source>
</evidence>
<evidence type="ECO:0000313" key="3">
    <source>
        <dbReference type="Proteomes" id="UP000006038"/>
    </source>
</evidence>
<dbReference type="Proteomes" id="UP000006038">
    <property type="component" value="Unassembled WGS sequence"/>
</dbReference>
<sequence>MAMATAGEARGGDSAEKTAAACTGKRRGRGEEGAHRCNNDDGKEETAMARVEEGGGLAASDDVLWRDKPSPTPYDVSMLLHKNKKQTRNQLEYSKIIGSLMYLASGTRPDISFAVSKLSRFTSNPRDGHWQALERVMRYLKATMDLGLRYSGYPMVLEGYSDSNWISDADEIKATSGYVFTLGGGAVSWRSCKQTILTRSAMEAELTALDTATC</sequence>
<dbReference type="STRING" id="4533.J3KUY7"/>
<dbReference type="AlphaFoldDB" id="J3KUY7"/>
<evidence type="ECO:0008006" key="4">
    <source>
        <dbReference type="Google" id="ProtNLM"/>
    </source>
</evidence>
<proteinExistence type="predicted"/>
<dbReference type="InterPro" id="IPR043502">
    <property type="entry name" value="DNA/RNA_pol_sf"/>
</dbReference>
<dbReference type="CDD" id="cd09272">
    <property type="entry name" value="RNase_HI_RT_Ty1"/>
    <property type="match status" value="1"/>
</dbReference>
<reference evidence="2" key="1">
    <citation type="submission" date="2015-06" db="UniProtKB">
        <authorList>
            <consortium name="EnsemblPlants"/>
        </authorList>
    </citation>
    <scope>IDENTIFICATION</scope>
</reference>
<dbReference type="eggNOG" id="KOG0017">
    <property type="taxonomic scope" value="Eukaryota"/>
</dbReference>
<dbReference type="EnsemblPlants" id="OB0092G10050.1">
    <property type="protein sequence ID" value="OB0092G10050.1"/>
    <property type="gene ID" value="OB0092G10050"/>
</dbReference>
<dbReference type="PANTHER" id="PTHR11439">
    <property type="entry name" value="GAG-POL-RELATED RETROTRANSPOSON"/>
    <property type="match status" value="1"/>
</dbReference>
<name>J3KUY7_ORYBR</name>
<feature type="region of interest" description="Disordered" evidence="1">
    <location>
        <begin position="1"/>
        <end position="46"/>
    </location>
</feature>
<dbReference type="HOGENOM" id="CLU_1290746_0_0_1"/>